<keyword evidence="2" id="KW-1185">Reference proteome</keyword>
<organism evidence="1 2">
    <name type="scientific">Nemania bipapillata</name>
    <dbReference type="NCBI Taxonomy" id="110536"/>
    <lineage>
        <taxon>Eukaryota</taxon>
        <taxon>Fungi</taxon>
        <taxon>Dikarya</taxon>
        <taxon>Ascomycota</taxon>
        <taxon>Pezizomycotina</taxon>
        <taxon>Sordariomycetes</taxon>
        <taxon>Xylariomycetidae</taxon>
        <taxon>Xylariales</taxon>
        <taxon>Xylariaceae</taxon>
        <taxon>Nemania</taxon>
    </lineage>
</organism>
<accession>A0ACC2J437</accession>
<sequence>MMTMTLVSYYTILLLLLVPRVLGYIGWPGDGTIVAGNAVQFDRETWEANLARPNATGSNSVVGFDVSTPWPSTQVDGWQLGINITRDIPDSEIMNPSNATGKTFTGTSIFLKAPANLQSTFSTQTAIDETTWKICVIFISDAPQENVTDAAEDGNCPILSAQCVTDLEDAYSAKFAGNLDCYGTPPTTPSSCGSGINTGAFNRQQMPLDSINGTEVYVTASELHEPGNETVWNDAVKKTWPVLTIWGWNPRANASEDALPTVQLSCVTATEVEPEPEPGSTGPNSAGSKSCYSMPFALVIACVVGYILL</sequence>
<name>A0ACC2J437_9PEZI</name>
<dbReference type="Proteomes" id="UP001153334">
    <property type="component" value="Unassembled WGS sequence"/>
</dbReference>
<evidence type="ECO:0000313" key="1">
    <source>
        <dbReference type="EMBL" id="KAJ8122190.1"/>
    </source>
</evidence>
<dbReference type="EMBL" id="JAPESX010000274">
    <property type="protein sequence ID" value="KAJ8122190.1"/>
    <property type="molecule type" value="Genomic_DNA"/>
</dbReference>
<gene>
    <name evidence="1" type="ORF">ONZ43_g1553</name>
</gene>
<reference evidence="1" key="1">
    <citation type="submission" date="2022-11" db="EMBL/GenBank/DDBJ databases">
        <title>Genome Sequence of Nemania bipapillata.</title>
        <authorList>
            <person name="Buettner E."/>
        </authorList>
    </citation>
    <scope>NUCLEOTIDE SEQUENCE</scope>
    <source>
        <strain evidence="1">CP14</strain>
    </source>
</reference>
<proteinExistence type="predicted"/>
<protein>
    <submittedName>
        <fullName evidence="1">Uncharacterized protein</fullName>
    </submittedName>
</protein>
<evidence type="ECO:0000313" key="2">
    <source>
        <dbReference type="Proteomes" id="UP001153334"/>
    </source>
</evidence>
<comment type="caution">
    <text evidence="1">The sequence shown here is derived from an EMBL/GenBank/DDBJ whole genome shotgun (WGS) entry which is preliminary data.</text>
</comment>